<evidence type="ECO:0000313" key="4">
    <source>
        <dbReference type="EMBL" id="MBK7416228.1"/>
    </source>
</evidence>
<keyword evidence="1" id="KW-0328">Glycosyltransferase</keyword>
<dbReference type="PANTHER" id="PTHR12526">
    <property type="entry name" value="GLYCOSYLTRANSFERASE"/>
    <property type="match status" value="1"/>
</dbReference>
<gene>
    <name evidence="4" type="ORF">IPJ38_15115</name>
</gene>
<proteinExistence type="predicted"/>
<dbReference type="SUPFAM" id="SSF53756">
    <property type="entry name" value="UDP-Glycosyltransferase/glycogen phosphorylase"/>
    <property type="match status" value="1"/>
</dbReference>
<dbReference type="PANTHER" id="PTHR12526:SF510">
    <property type="entry name" value="D-INOSITOL 3-PHOSPHATE GLYCOSYLTRANSFERASE"/>
    <property type="match status" value="1"/>
</dbReference>
<evidence type="ECO:0000256" key="2">
    <source>
        <dbReference type="ARBA" id="ARBA00022679"/>
    </source>
</evidence>
<protein>
    <submittedName>
        <fullName evidence="4">Glycosyltransferase</fullName>
    </submittedName>
</protein>
<accession>A0A935JYM1</accession>
<evidence type="ECO:0000256" key="1">
    <source>
        <dbReference type="ARBA" id="ARBA00022676"/>
    </source>
</evidence>
<dbReference type="Gene3D" id="3.40.50.2000">
    <property type="entry name" value="Glycogen Phosphorylase B"/>
    <property type="match status" value="1"/>
</dbReference>
<keyword evidence="2" id="KW-0808">Transferase</keyword>
<dbReference type="InterPro" id="IPR001296">
    <property type="entry name" value="Glyco_trans_1"/>
</dbReference>
<dbReference type="AlphaFoldDB" id="A0A935JYM1"/>
<dbReference type="Pfam" id="PF00534">
    <property type="entry name" value="Glycos_transf_1"/>
    <property type="match status" value="1"/>
</dbReference>
<dbReference type="Proteomes" id="UP000739411">
    <property type="component" value="Unassembled WGS sequence"/>
</dbReference>
<dbReference type="GO" id="GO:0016757">
    <property type="term" value="F:glycosyltransferase activity"/>
    <property type="evidence" value="ECO:0007669"/>
    <property type="project" value="UniProtKB-KW"/>
</dbReference>
<dbReference type="EMBL" id="JADJMS010000036">
    <property type="protein sequence ID" value="MBK7416228.1"/>
    <property type="molecule type" value="Genomic_DNA"/>
</dbReference>
<organism evidence="4 5">
    <name type="scientific">Candidatus Dechloromonas phosphorivorans</name>
    <dbReference type="NCBI Taxonomy" id="2899244"/>
    <lineage>
        <taxon>Bacteria</taxon>
        <taxon>Pseudomonadati</taxon>
        <taxon>Pseudomonadota</taxon>
        <taxon>Betaproteobacteria</taxon>
        <taxon>Rhodocyclales</taxon>
        <taxon>Azonexaceae</taxon>
        <taxon>Dechloromonas</taxon>
    </lineage>
</organism>
<sequence>MYSAADCLVLASVREGWPNVLLEAMACGTPAIASNVGGVPEIIGKAEAGKILGARTEQACINP</sequence>
<feature type="domain" description="Glycosyl transferase family 1" evidence="3">
    <location>
        <begin position="1"/>
        <end position="54"/>
    </location>
</feature>
<reference evidence="4 5" key="1">
    <citation type="submission" date="2020-10" db="EMBL/GenBank/DDBJ databases">
        <title>Connecting structure to function with the recovery of over 1000 high-quality activated sludge metagenome-assembled genomes encoding full-length rRNA genes using long-read sequencing.</title>
        <authorList>
            <person name="Singleton C.M."/>
            <person name="Petriglieri F."/>
            <person name="Kristensen J.M."/>
            <person name="Kirkegaard R.H."/>
            <person name="Michaelsen T.Y."/>
            <person name="Andersen M.H."/>
            <person name="Karst S.M."/>
            <person name="Dueholm M.S."/>
            <person name="Nielsen P.H."/>
            <person name="Albertsen M."/>
        </authorList>
    </citation>
    <scope>NUCLEOTIDE SEQUENCE [LARGE SCALE GENOMIC DNA]</scope>
    <source>
        <strain evidence="4">EsbW_18-Q3-R4-48_BATAC.463</strain>
    </source>
</reference>
<name>A0A935JYM1_9RHOO</name>
<evidence type="ECO:0000259" key="3">
    <source>
        <dbReference type="Pfam" id="PF00534"/>
    </source>
</evidence>
<comment type="caution">
    <text evidence="4">The sequence shown here is derived from an EMBL/GenBank/DDBJ whole genome shotgun (WGS) entry which is preliminary data.</text>
</comment>
<evidence type="ECO:0000313" key="5">
    <source>
        <dbReference type="Proteomes" id="UP000739411"/>
    </source>
</evidence>